<proteinExistence type="predicted"/>
<dbReference type="EMBL" id="CDOI01000158">
    <property type="protein sequence ID" value="CEN47658.1"/>
    <property type="molecule type" value="Genomic_DNA"/>
</dbReference>
<protein>
    <submittedName>
        <fullName evidence="2">Uncharacterized protein</fullName>
    </submittedName>
</protein>
<evidence type="ECO:0000313" key="1">
    <source>
        <dbReference type="EMBL" id="CEN47658.1"/>
    </source>
</evidence>
<dbReference type="EMBL" id="CDOL01000238">
    <property type="protein sequence ID" value="CEN53606.1"/>
    <property type="molecule type" value="Genomic_DNA"/>
</dbReference>
<evidence type="ECO:0000313" key="3">
    <source>
        <dbReference type="Proteomes" id="UP000038200"/>
    </source>
</evidence>
<accession>A0A0B7HXF6</accession>
<name>A0A0B7HXF6_9FLAO</name>
<evidence type="ECO:0000313" key="2">
    <source>
        <dbReference type="EMBL" id="CEN53606.1"/>
    </source>
</evidence>
<dbReference type="Proteomes" id="UP000045051">
    <property type="component" value="Unassembled WGS sequence"/>
</dbReference>
<keyword evidence="4" id="KW-1185">Reference proteome</keyword>
<reference evidence="3 4" key="1">
    <citation type="submission" date="2015-01" db="EMBL/GenBank/DDBJ databases">
        <authorList>
            <person name="MANFREDI Pablo"/>
        </authorList>
    </citation>
    <scope>NUCLEOTIDE SEQUENCE [LARGE SCALE GENOMIC DNA]</scope>
    <source>
        <strain evidence="1 4">CcD38</strain>
        <strain evidence="2 3">CcD93</strain>
    </source>
</reference>
<sequence length="57" mass="6822">MHMLNNSKKVLLIMIKMFVELENLSSFAKLILYKNVGEFSNDYCHHSFYYFICLRIA</sequence>
<evidence type="ECO:0000313" key="4">
    <source>
        <dbReference type="Proteomes" id="UP000045051"/>
    </source>
</evidence>
<dbReference type="Proteomes" id="UP000038200">
    <property type="component" value="Unassembled WGS sequence"/>
</dbReference>
<dbReference type="STRING" id="1848903.CCAND38_460009"/>
<gene>
    <name evidence="1" type="ORF">CCAND38_460009</name>
    <name evidence="2" type="ORF">CCAND93_490022</name>
</gene>
<dbReference type="AlphaFoldDB" id="A0A0B7HXF6"/>
<organism evidence="2 3">
    <name type="scientific">Capnocytophaga canis</name>
    <dbReference type="NCBI Taxonomy" id="1848903"/>
    <lineage>
        <taxon>Bacteria</taxon>
        <taxon>Pseudomonadati</taxon>
        <taxon>Bacteroidota</taxon>
        <taxon>Flavobacteriia</taxon>
        <taxon>Flavobacteriales</taxon>
        <taxon>Flavobacteriaceae</taxon>
        <taxon>Capnocytophaga</taxon>
    </lineage>
</organism>